<dbReference type="Proteomes" id="UP000280685">
    <property type="component" value="Chromosome 7"/>
</dbReference>
<dbReference type="PANTHER" id="PTHR13593">
    <property type="match status" value="1"/>
</dbReference>
<evidence type="ECO:0000313" key="1">
    <source>
        <dbReference type="EMBL" id="VBB87203.1"/>
    </source>
</evidence>
<keyword evidence="2" id="KW-1185">Reference proteome</keyword>
<evidence type="ECO:0000313" key="2">
    <source>
        <dbReference type="Proteomes" id="UP000280685"/>
    </source>
</evidence>
<dbReference type="InterPro" id="IPR051057">
    <property type="entry name" value="PI-PLC_domain"/>
</dbReference>
<dbReference type="Gene3D" id="3.20.20.190">
    <property type="entry name" value="Phosphatidylinositol (PI) phosphodiesterase"/>
    <property type="match status" value="1"/>
</dbReference>
<protein>
    <submittedName>
        <fullName evidence="1">1-phosphatidylinositol phosphodiesterase</fullName>
    </submittedName>
</protein>
<dbReference type="InterPro" id="IPR017946">
    <property type="entry name" value="PLC-like_Pdiesterase_TIM-brl"/>
</dbReference>
<sequence>MANLRECSRADIKLGIHFIPSRLNPLAPSRYFVPHGHDLAPVSPHHGHENPPVADFHRTFSTEQTPAGNYQPASVFMSPASQLSPKLYISVVNLTPHRFILENTHSYQMSTFDFGDVPQGKSRQNTIKYRNRIATQDDAGEAYYRIDGTDKKFALRVKGTGPLVDQRSVTLDLSGMNLGQRIYQFPGGESSVTLVITGSSKYGFYASLRHDRSGWMRWIYNTIKDRPVRHLFLPGTHDSGMSKITNKIRSIGNSFNTQNQGINIYDQLRAGARWFDLRVGSVHDDNNPARNLGFHTLHVSDETATVCIGNSGESLDEVISEINLFTRENPGELIFLSVRYLIGRYETPDRGPIYWDAQLWNDFLSKIRSVNNRCPNLDTSVPFQNQPASYFMDRNDGKGCVIFLLNGQNLKDVPKEAIGDGLYAQNRIGVRDHWSNIQDINALAPDQISNWKELKRGGDKDFGQFHIAQWLATPNAVASTAYSLQGFAIQQVNPALYWAGVAGMSPESWPNVMMVDYIGVQQRDQTSWNMLSAEMYWLGIGMNLYVISENCDVNKLKSPLVKARDLESAGGEKSWNGIIFADGRSINHPSPELHPGHTTILRNGTIFANGTVLETTIPNPWV</sequence>
<dbReference type="EMBL" id="LR026970">
    <property type="protein sequence ID" value="VBB87203.1"/>
    <property type="molecule type" value="Genomic_DNA"/>
</dbReference>
<dbReference type="PROSITE" id="PS50007">
    <property type="entry name" value="PIPLC_X_DOMAIN"/>
    <property type="match status" value="1"/>
</dbReference>
<proteinExistence type="predicted"/>
<name>A0ABY6SM33_PODCO</name>
<accession>A0ABY6SM33</accession>
<dbReference type="PANTHER" id="PTHR13593:SF143">
    <property type="entry name" value="PHOSPHATIDYLINOSITOL-SPECIFIC PHOSPHOLIPASE C X DOMAIN-CONTAINING PROTEIN"/>
    <property type="match status" value="1"/>
</dbReference>
<organism evidence="1 2">
    <name type="scientific">Podospora comata</name>
    <dbReference type="NCBI Taxonomy" id="48703"/>
    <lineage>
        <taxon>Eukaryota</taxon>
        <taxon>Fungi</taxon>
        <taxon>Dikarya</taxon>
        <taxon>Ascomycota</taxon>
        <taxon>Pezizomycotina</taxon>
        <taxon>Sordariomycetes</taxon>
        <taxon>Sordariomycetidae</taxon>
        <taxon>Sordariales</taxon>
        <taxon>Podosporaceae</taxon>
        <taxon>Podospora</taxon>
    </lineage>
</organism>
<dbReference type="SUPFAM" id="SSF51695">
    <property type="entry name" value="PLC-like phosphodiesterases"/>
    <property type="match status" value="1"/>
</dbReference>
<gene>
    <name evidence="1" type="ORF">PODCO_701320</name>
</gene>
<reference evidence="1" key="1">
    <citation type="submission" date="2018-02" db="EMBL/GenBank/DDBJ databases">
        <authorList>
            <person name="Silar P."/>
        </authorList>
    </citation>
    <scope>NUCLEOTIDE SEQUENCE [LARGE SCALE GENOMIC DNA]</scope>
    <source>
        <strain evidence="1">T</strain>
    </source>
</reference>